<evidence type="ECO:0000313" key="14">
    <source>
        <dbReference type="EMBL" id="AWT55386.1"/>
    </source>
</evidence>
<dbReference type="SUPFAM" id="SSF54980">
    <property type="entry name" value="EF-G C-terminal domain-like"/>
    <property type="match status" value="2"/>
</dbReference>
<dbReference type="PRINTS" id="PR00315">
    <property type="entry name" value="ELONGATNFCT"/>
</dbReference>
<dbReference type="HAMAP" id="MF_00071">
    <property type="entry name" value="LepA"/>
    <property type="match status" value="1"/>
</dbReference>
<dbReference type="Proteomes" id="UP000011200">
    <property type="component" value="Chromosome"/>
</dbReference>
<evidence type="ECO:0000256" key="4">
    <source>
        <dbReference type="ARBA" id="ARBA00022801"/>
    </source>
</evidence>
<protein>
    <recommendedName>
        <fullName evidence="11 12">Elongation factor 4</fullName>
        <shortName evidence="12">EF-4</shortName>
        <ecNumber evidence="11 12">3.6.5.n1</ecNumber>
    </recommendedName>
    <alternativeName>
        <fullName evidence="12">Ribosomal back-translocase LepA</fullName>
    </alternativeName>
</protein>
<evidence type="ECO:0000256" key="2">
    <source>
        <dbReference type="ARBA" id="ARBA00022475"/>
    </source>
</evidence>
<evidence type="ECO:0000256" key="5">
    <source>
        <dbReference type="ARBA" id="ARBA00022917"/>
    </source>
</evidence>
<feature type="domain" description="Tr-type G" evidence="13">
    <location>
        <begin position="24"/>
        <end position="212"/>
    </location>
</feature>
<dbReference type="EC" id="3.6.5.n1" evidence="11 12"/>
<dbReference type="CDD" id="cd03699">
    <property type="entry name" value="EF4_II"/>
    <property type="match status" value="1"/>
</dbReference>
<dbReference type="PANTHER" id="PTHR43512:SF4">
    <property type="entry name" value="TRANSLATION FACTOR GUF1 HOMOLOG, CHLOROPLASTIC"/>
    <property type="match status" value="1"/>
</dbReference>
<dbReference type="SUPFAM" id="SSF50447">
    <property type="entry name" value="Translation proteins"/>
    <property type="match status" value="1"/>
</dbReference>
<keyword evidence="7 12" id="KW-0472">Membrane</keyword>
<dbReference type="InterPro" id="IPR038363">
    <property type="entry name" value="LepA_C_sf"/>
</dbReference>
<dbReference type="CDD" id="cd01890">
    <property type="entry name" value="LepA"/>
    <property type="match status" value="1"/>
</dbReference>
<proteinExistence type="inferred from homology"/>
<dbReference type="NCBIfam" id="TIGR01393">
    <property type="entry name" value="lepA"/>
    <property type="match status" value="1"/>
</dbReference>
<comment type="function">
    <text evidence="9 12">Required for accurate and efficient protein synthesis under certain stress conditions. May act as a fidelity factor of the translation reaction, by catalyzing a one-codon backward translocation of tRNAs on improperly translocated ribosomes. Back-translocation proceeds from a post-translocation (POST) complex to a pre-translocation (PRE) complex, thus giving elongation factor G a second chance to translocate the tRNAs correctly. Binds to ribosomes in a GTP-dependent manner.</text>
</comment>
<evidence type="ECO:0000256" key="8">
    <source>
        <dbReference type="ARBA" id="ARBA00050293"/>
    </source>
</evidence>
<dbReference type="PANTHER" id="PTHR43512">
    <property type="entry name" value="TRANSLATION FACTOR GUF1-RELATED"/>
    <property type="match status" value="1"/>
</dbReference>
<dbReference type="Pfam" id="PF00679">
    <property type="entry name" value="EFG_C"/>
    <property type="match status" value="1"/>
</dbReference>
<dbReference type="GO" id="GO:0003746">
    <property type="term" value="F:translation elongation factor activity"/>
    <property type="evidence" value="ECO:0007669"/>
    <property type="project" value="UniProtKB-UniRule"/>
</dbReference>
<dbReference type="InterPro" id="IPR005225">
    <property type="entry name" value="Small_GTP-bd"/>
</dbReference>
<evidence type="ECO:0000256" key="3">
    <source>
        <dbReference type="ARBA" id="ARBA00022741"/>
    </source>
</evidence>
<dbReference type="SMART" id="SM00838">
    <property type="entry name" value="EFG_C"/>
    <property type="match status" value="1"/>
</dbReference>
<organism evidence="14 15">
    <name type="scientific">Mycolicibacterium smegmatis (strain MKD8)</name>
    <name type="common">Mycobacterium smegmatis</name>
    <dbReference type="NCBI Taxonomy" id="1214915"/>
    <lineage>
        <taxon>Bacteria</taxon>
        <taxon>Bacillati</taxon>
        <taxon>Actinomycetota</taxon>
        <taxon>Actinomycetes</taxon>
        <taxon>Mycobacteriales</taxon>
        <taxon>Mycobacteriaceae</taxon>
        <taxon>Mycolicibacterium</taxon>
    </lineage>
</organism>
<dbReference type="Gene3D" id="3.40.50.300">
    <property type="entry name" value="P-loop containing nucleotide triphosphate hydrolases"/>
    <property type="match status" value="1"/>
</dbReference>
<dbReference type="GO" id="GO:0003924">
    <property type="term" value="F:GTPase activity"/>
    <property type="evidence" value="ECO:0007669"/>
    <property type="project" value="UniProtKB-UniRule"/>
</dbReference>
<dbReference type="Gene3D" id="3.30.70.870">
    <property type="entry name" value="Elongation Factor G (Translational Gtpase), domain 3"/>
    <property type="match status" value="1"/>
</dbReference>
<name>A0A2U9PUC3_MYCSE</name>
<dbReference type="FunFam" id="2.40.30.10:FF:000015">
    <property type="entry name" value="Translation factor GUF1, mitochondrial"/>
    <property type="match status" value="1"/>
</dbReference>
<sequence length="631" mass="69523">MRLTHAHQEIPISSFADKTFTAPAQIRNFCIIAHIDHGKSTLADRMLQLTGVVDERSMRAQYLDRMDIERERGITIKAQNVRLPWTLKDGQDGADAGDYVLHLIDTPGHVDFTYEVSRALEACEGAVLLVDAAQGIEAQTLANLYLALDRDLAIIPVLNKIDLPAADPDRYAGELAHIIGCEPSDVLRVSGKTGEGVAELLDEVVRKVPPPVGDPDAPTRAMIFDSVYDIYRGVVTYVRVVDGKIVPRERIAMMSTGATHELLEVGIVSPEPKASAGLGVGEVGYLITGVKDVRQSKVGDTVTTARKGATEALTGYREPKPMVYSGLYPVDGSDYPDLRDALDKLQLNDAALTYEPETSVALGFGFRCGFLGLLHMEITRERLEREFGLDLISTSPNVVYRVVQDDGSEKVVTNPSDWPEGKIRTVFEPIVKTTIIAPSEFIGTIMELCQSRRGELQGMDYLSPERVELRYIMPLGEIIFDFFDSLKSRTRGYASLDYEEAGEQEADLVKVDILLQGEAVDAFSAIVHKDGASAYGNKMTSKLKELIPRQQFEVPVQAAIGSRIIARENIRAIRKDVLSKCYGGDITRKRKLLEKQKEGKKRMKTIGRVDVPQEAFVAALSTDAAGDKPKK</sequence>
<dbReference type="FunFam" id="3.30.70.2570:FF:000001">
    <property type="entry name" value="Translation factor GUF1, mitochondrial"/>
    <property type="match status" value="1"/>
</dbReference>
<evidence type="ECO:0000256" key="6">
    <source>
        <dbReference type="ARBA" id="ARBA00023134"/>
    </source>
</evidence>
<dbReference type="InterPro" id="IPR006297">
    <property type="entry name" value="EF-4"/>
</dbReference>
<dbReference type="InterPro" id="IPR013842">
    <property type="entry name" value="LepA_CTD"/>
</dbReference>
<reference evidence="14 15" key="1">
    <citation type="journal article" date="2013" name="Genome Announc.">
        <title>Draft genome sequence of MKD8, a conjugal recipient Mycobacterium smegmatis strain.</title>
        <authorList>
            <person name="Gray T.A."/>
            <person name="Palumbo M.J."/>
            <person name="Derbyshire K.M."/>
        </authorList>
    </citation>
    <scope>NUCLEOTIDE SEQUENCE [LARGE SCALE GENOMIC DNA]</scope>
    <source>
        <strain evidence="14 15">MKD8</strain>
    </source>
</reference>
<dbReference type="Pfam" id="PF06421">
    <property type="entry name" value="LepA_C"/>
    <property type="match status" value="1"/>
</dbReference>
<keyword evidence="3 12" id="KW-0547">Nucleotide-binding</keyword>
<dbReference type="GO" id="GO:0045727">
    <property type="term" value="P:positive regulation of translation"/>
    <property type="evidence" value="ECO:0007669"/>
    <property type="project" value="UniProtKB-UniRule"/>
</dbReference>
<dbReference type="Gene3D" id="3.30.70.240">
    <property type="match status" value="1"/>
</dbReference>
<evidence type="ECO:0000259" key="13">
    <source>
        <dbReference type="PROSITE" id="PS51722"/>
    </source>
</evidence>
<dbReference type="FunFam" id="3.30.70.870:FF:000004">
    <property type="entry name" value="Translation factor GUF1, mitochondrial"/>
    <property type="match status" value="1"/>
</dbReference>
<comment type="similarity">
    <text evidence="10">Belongs to the GTP-binding elongation factor family. LepA subfamily.</text>
</comment>
<dbReference type="InterPro" id="IPR031157">
    <property type="entry name" value="G_TR_CS"/>
</dbReference>
<dbReference type="InterPro" id="IPR027417">
    <property type="entry name" value="P-loop_NTPase"/>
</dbReference>
<keyword evidence="4 12" id="KW-0378">Hydrolase</keyword>
<evidence type="ECO:0000256" key="12">
    <source>
        <dbReference type="HAMAP-Rule" id="MF_00071"/>
    </source>
</evidence>
<evidence type="ECO:0000256" key="9">
    <source>
        <dbReference type="ARBA" id="ARBA00057626"/>
    </source>
</evidence>
<dbReference type="CDD" id="cd16260">
    <property type="entry name" value="EF4_III"/>
    <property type="match status" value="1"/>
</dbReference>
<dbReference type="PROSITE" id="PS51722">
    <property type="entry name" value="G_TR_2"/>
    <property type="match status" value="1"/>
</dbReference>
<evidence type="ECO:0000256" key="7">
    <source>
        <dbReference type="ARBA" id="ARBA00023136"/>
    </source>
</evidence>
<dbReference type="Gene3D" id="2.40.30.10">
    <property type="entry name" value="Translation factors"/>
    <property type="match status" value="1"/>
</dbReference>
<dbReference type="CDD" id="cd03709">
    <property type="entry name" value="lepA_C"/>
    <property type="match status" value="1"/>
</dbReference>
<dbReference type="EMBL" id="CP027541">
    <property type="protein sequence ID" value="AWT55386.1"/>
    <property type="molecule type" value="Genomic_DNA"/>
</dbReference>
<keyword evidence="6 12" id="KW-0342">GTP-binding</keyword>
<dbReference type="NCBIfam" id="TIGR00231">
    <property type="entry name" value="small_GTP"/>
    <property type="match status" value="1"/>
</dbReference>
<dbReference type="FunFam" id="3.40.50.300:FF:000078">
    <property type="entry name" value="Elongation factor 4"/>
    <property type="match status" value="1"/>
</dbReference>
<dbReference type="Pfam" id="PF00009">
    <property type="entry name" value="GTP_EFTU"/>
    <property type="match status" value="1"/>
</dbReference>
<dbReference type="AlphaFoldDB" id="A0A2U9PUC3"/>
<evidence type="ECO:0000256" key="1">
    <source>
        <dbReference type="ARBA" id="ARBA00005454"/>
    </source>
</evidence>
<dbReference type="Gene3D" id="3.30.70.2570">
    <property type="entry name" value="Elongation factor 4, C-terminal domain"/>
    <property type="match status" value="1"/>
</dbReference>
<gene>
    <name evidence="12" type="primary">lepA</name>
    <name evidence="14" type="ORF">D806_044240</name>
</gene>
<dbReference type="FunFam" id="3.30.70.240:FF:000011">
    <property type="entry name" value="Elongation factor 4"/>
    <property type="match status" value="1"/>
</dbReference>
<dbReference type="GO" id="GO:0005886">
    <property type="term" value="C:plasma membrane"/>
    <property type="evidence" value="ECO:0007669"/>
    <property type="project" value="UniProtKB-SubCell"/>
</dbReference>
<keyword evidence="2 12" id="KW-1003">Cell membrane</keyword>
<dbReference type="InterPro" id="IPR035654">
    <property type="entry name" value="LepA_IV"/>
</dbReference>
<dbReference type="GO" id="GO:0043022">
    <property type="term" value="F:ribosome binding"/>
    <property type="evidence" value="ECO:0007669"/>
    <property type="project" value="UniProtKB-UniRule"/>
</dbReference>
<dbReference type="InterPro" id="IPR000795">
    <property type="entry name" value="T_Tr_GTP-bd_dom"/>
</dbReference>
<dbReference type="InterPro" id="IPR000640">
    <property type="entry name" value="EFG_V-like"/>
</dbReference>
<evidence type="ECO:0000256" key="10">
    <source>
        <dbReference type="ARBA" id="ARBA00061052"/>
    </source>
</evidence>
<evidence type="ECO:0000313" key="15">
    <source>
        <dbReference type="Proteomes" id="UP000011200"/>
    </source>
</evidence>
<feature type="binding site" evidence="12">
    <location>
        <begin position="36"/>
        <end position="41"/>
    </location>
    <ligand>
        <name>GTP</name>
        <dbReference type="ChEBI" id="CHEBI:37565"/>
    </ligand>
</feature>
<feature type="binding site" evidence="12">
    <location>
        <begin position="159"/>
        <end position="162"/>
    </location>
    <ligand>
        <name>GTP</name>
        <dbReference type="ChEBI" id="CHEBI:37565"/>
    </ligand>
</feature>
<dbReference type="SUPFAM" id="SSF52540">
    <property type="entry name" value="P-loop containing nucleoside triphosphate hydrolases"/>
    <property type="match status" value="1"/>
</dbReference>
<reference evidence="15" key="2">
    <citation type="submission" date="2018-03" db="EMBL/GenBank/DDBJ databases">
        <authorList>
            <person name="Derbyshire K."/>
            <person name="Gray T.A."/>
            <person name="Champion M."/>
        </authorList>
    </citation>
    <scope>NUCLEOTIDE SEQUENCE [LARGE SCALE GENOMIC DNA]</scope>
    <source>
        <strain evidence="15">MKD8</strain>
    </source>
</reference>
<comment type="subcellular location">
    <subcellularLocation>
        <location evidence="12">Cell membrane</location>
        <topology evidence="12">Peripheral membrane protein</topology>
        <orientation evidence="12">Cytoplasmic side</orientation>
    </subcellularLocation>
</comment>
<keyword evidence="5 12" id="KW-0648">Protein biosynthesis</keyword>
<dbReference type="InterPro" id="IPR009000">
    <property type="entry name" value="Transl_B-barrel_sf"/>
</dbReference>
<dbReference type="InterPro" id="IPR035647">
    <property type="entry name" value="EFG_III/V"/>
</dbReference>
<comment type="catalytic activity">
    <reaction evidence="8 12">
        <text>GTP + H2O = GDP + phosphate + H(+)</text>
        <dbReference type="Rhea" id="RHEA:19669"/>
        <dbReference type="ChEBI" id="CHEBI:15377"/>
        <dbReference type="ChEBI" id="CHEBI:15378"/>
        <dbReference type="ChEBI" id="CHEBI:37565"/>
        <dbReference type="ChEBI" id="CHEBI:43474"/>
        <dbReference type="ChEBI" id="CHEBI:58189"/>
        <dbReference type="EC" id="3.6.5.n1"/>
    </reaction>
</comment>
<comment type="similarity">
    <text evidence="1 12">Belongs to the TRAFAC class translation factor GTPase superfamily. Classic translation factor GTPase family. LepA subfamily.</text>
</comment>
<accession>A0A2U9PUC3</accession>
<dbReference type="PROSITE" id="PS00301">
    <property type="entry name" value="G_TR_1"/>
    <property type="match status" value="1"/>
</dbReference>
<dbReference type="GO" id="GO:0005525">
    <property type="term" value="F:GTP binding"/>
    <property type="evidence" value="ECO:0007669"/>
    <property type="project" value="UniProtKB-UniRule"/>
</dbReference>
<evidence type="ECO:0000256" key="11">
    <source>
        <dbReference type="ARBA" id="ARBA00066744"/>
    </source>
</evidence>